<keyword evidence="2" id="KW-1185">Reference proteome</keyword>
<evidence type="ECO:0000313" key="2">
    <source>
        <dbReference type="Proteomes" id="UP001143910"/>
    </source>
</evidence>
<reference evidence="1" key="1">
    <citation type="submission" date="2022-08" db="EMBL/GenBank/DDBJ databases">
        <title>Genome Sequence of Lecanicillium fungicola.</title>
        <authorList>
            <person name="Buettner E."/>
        </authorList>
    </citation>
    <scope>NUCLEOTIDE SEQUENCE</scope>
    <source>
        <strain evidence="1">Babe33</strain>
    </source>
</reference>
<accession>A0ACC1NR17</accession>
<sequence>MNKLSPEIYSQIASYLYIQPAPSWPPVPKPPFVPYAAISRQWQHVCEAEAFSSIFLKSSELSQFATVFATSRRRLILGKIEYDVLLPTYGESRSDHKANIKAFTGAVRALLELLKTWETDPHMIEGRRGRAITLLIHVDENVDSNFAAPLRTPLRWLRFVDSAPPLPVVEDIVSLYIPILGRPLHPATSLEIAGAVPALELLNLEVIEPHLRMENMRKAHRSAFARGLAKLRLPRLADLRIYQDSTEPYNHSFRCANVEEDGVDLLSDALRTFTQSCPALKTMELEGLSISPALLVDPRPQAGSAPGSWPSLEKLHIIATRVAPSGDWYYTGDPNAIEPGHEDLHSNSDHSSSEGLTESSKDSESSDEDQPSTSVRNGVRPTHMWRTMPDPKTFNPLALALATAVLHMPKIKHMEFEMAMWLSEFVGVQLECFEVGQMSKTSLLMPAEPEAGSVRRWKAWVGQDSQWEVPDEVTACWREWLGYKGSICVGQWPE</sequence>
<protein>
    <submittedName>
        <fullName evidence="1">Uncharacterized protein</fullName>
    </submittedName>
</protein>
<gene>
    <name evidence="1" type="ORF">NQ176_g2271</name>
</gene>
<dbReference type="EMBL" id="JANJQO010000156">
    <property type="protein sequence ID" value="KAJ2981036.1"/>
    <property type="molecule type" value="Genomic_DNA"/>
</dbReference>
<organism evidence="1 2">
    <name type="scientific">Zarea fungicola</name>
    <dbReference type="NCBI Taxonomy" id="93591"/>
    <lineage>
        <taxon>Eukaryota</taxon>
        <taxon>Fungi</taxon>
        <taxon>Dikarya</taxon>
        <taxon>Ascomycota</taxon>
        <taxon>Pezizomycotina</taxon>
        <taxon>Sordariomycetes</taxon>
        <taxon>Hypocreomycetidae</taxon>
        <taxon>Hypocreales</taxon>
        <taxon>Cordycipitaceae</taxon>
        <taxon>Zarea</taxon>
    </lineage>
</organism>
<dbReference type="Proteomes" id="UP001143910">
    <property type="component" value="Unassembled WGS sequence"/>
</dbReference>
<comment type="caution">
    <text evidence="1">The sequence shown here is derived from an EMBL/GenBank/DDBJ whole genome shotgun (WGS) entry which is preliminary data.</text>
</comment>
<proteinExistence type="predicted"/>
<evidence type="ECO:0000313" key="1">
    <source>
        <dbReference type="EMBL" id="KAJ2981036.1"/>
    </source>
</evidence>
<name>A0ACC1NR17_9HYPO</name>